<keyword evidence="1" id="KW-0378">Hydrolase</keyword>
<dbReference type="EMBL" id="JADKYB010000040">
    <property type="protein sequence ID" value="MBM9510537.1"/>
    <property type="molecule type" value="Genomic_DNA"/>
</dbReference>
<dbReference type="RefSeq" id="WP_205364698.1">
    <property type="nucleotide sequence ID" value="NZ_JADKYB010000040.1"/>
</dbReference>
<keyword evidence="2" id="KW-0472">Membrane</keyword>
<evidence type="ECO:0000313" key="4">
    <source>
        <dbReference type="EMBL" id="MBM9510537.1"/>
    </source>
</evidence>
<organism evidence="4 5">
    <name type="scientific">Actinacidiphila acididurans</name>
    <dbReference type="NCBI Taxonomy" id="2784346"/>
    <lineage>
        <taxon>Bacteria</taxon>
        <taxon>Bacillati</taxon>
        <taxon>Actinomycetota</taxon>
        <taxon>Actinomycetes</taxon>
        <taxon>Kitasatosporales</taxon>
        <taxon>Streptomycetaceae</taxon>
        <taxon>Actinacidiphila</taxon>
    </lineage>
</organism>
<evidence type="ECO:0000256" key="1">
    <source>
        <dbReference type="ARBA" id="ARBA00022801"/>
    </source>
</evidence>
<feature type="transmembrane region" description="Helical" evidence="2">
    <location>
        <begin position="86"/>
        <end position="105"/>
    </location>
</feature>
<gene>
    <name evidence="4" type="ORF">ITX44_39455</name>
</gene>
<evidence type="ECO:0000313" key="5">
    <source>
        <dbReference type="Proteomes" id="UP000749040"/>
    </source>
</evidence>
<protein>
    <submittedName>
        <fullName evidence="4">Serine/threonine-protein phosphatase</fullName>
    </submittedName>
</protein>
<dbReference type="InterPro" id="IPR036457">
    <property type="entry name" value="PPM-type-like_dom_sf"/>
</dbReference>
<accession>A0ABS2U599</accession>
<keyword evidence="2" id="KW-0812">Transmembrane</keyword>
<sequence length="393" mass="40578">MIATRAAAGLRHVPWAVLPVTWAGALGALVWLLPDGADVLPGLAVTPALALATGARRRRVLAGGLLAVAVIGGELVDSAQLDAGPLLGAAVSLVAVICAGMWTAARRSVLSAELDRTREIALAAQQVLLRPLPRRAGTWSVAGAYLSASRGAHVGGDFYEVLATPFGVRALIGDARGHGLPAIGMVAALLGSFREAAHQEGDLAGVLLRLDGTLRRHLRERVHDEHPATAGDTPRDPVAEEFATVQLVQLGDDGIFRAVNCGHPQPYLLGSGTRPLPLGDPLPPLGLFDADRVSVPVTCGRIAVGEGLLLHTDGLPDARDPSGRFFPLPDALHAGGAAGPLSGRDLAAGLSAAVQRHTDGRLTDDMALIVLIRDAGRPSGHPRPALLSGAPDR</sequence>
<evidence type="ECO:0000259" key="3">
    <source>
        <dbReference type="SMART" id="SM00331"/>
    </source>
</evidence>
<evidence type="ECO:0000256" key="2">
    <source>
        <dbReference type="SAM" id="Phobius"/>
    </source>
</evidence>
<comment type="caution">
    <text evidence="4">The sequence shown here is derived from an EMBL/GenBank/DDBJ whole genome shotgun (WGS) entry which is preliminary data.</text>
</comment>
<keyword evidence="5" id="KW-1185">Reference proteome</keyword>
<reference evidence="4 5" key="1">
    <citation type="submission" date="2021-01" db="EMBL/GenBank/DDBJ databases">
        <title>Streptomyces acididurans sp. nov., isolated from a peat swamp forest soil.</title>
        <authorList>
            <person name="Chantavorakit T."/>
            <person name="Duangmal K."/>
        </authorList>
    </citation>
    <scope>NUCLEOTIDE SEQUENCE [LARGE SCALE GENOMIC DNA]</scope>
    <source>
        <strain evidence="4 5">KK5PA1</strain>
    </source>
</reference>
<dbReference type="PANTHER" id="PTHR43156:SF2">
    <property type="entry name" value="STAGE II SPORULATION PROTEIN E"/>
    <property type="match status" value="1"/>
</dbReference>
<dbReference type="InterPro" id="IPR052016">
    <property type="entry name" value="Bact_Sigma-Reg"/>
</dbReference>
<dbReference type="Proteomes" id="UP000749040">
    <property type="component" value="Unassembled WGS sequence"/>
</dbReference>
<dbReference type="Pfam" id="PF07228">
    <property type="entry name" value="SpoIIE"/>
    <property type="match status" value="1"/>
</dbReference>
<dbReference type="SMART" id="SM00331">
    <property type="entry name" value="PP2C_SIG"/>
    <property type="match status" value="1"/>
</dbReference>
<dbReference type="PANTHER" id="PTHR43156">
    <property type="entry name" value="STAGE II SPORULATION PROTEIN E-RELATED"/>
    <property type="match status" value="1"/>
</dbReference>
<proteinExistence type="predicted"/>
<feature type="transmembrane region" description="Helical" evidence="2">
    <location>
        <begin position="60"/>
        <end position="80"/>
    </location>
</feature>
<feature type="domain" description="PPM-type phosphatase" evidence="3">
    <location>
        <begin position="136"/>
        <end position="373"/>
    </location>
</feature>
<name>A0ABS2U599_9ACTN</name>
<feature type="transmembrane region" description="Helical" evidence="2">
    <location>
        <begin position="12"/>
        <end position="33"/>
    </location>
</feature>
<dbReference type="Gene3D" id="3.60.40.10">
    <property type="entry name" value="PPM-type phosphatase domain"/>
    <property type="match status" value="1"/>
</dbReference>
<keyword evidence="2" id="KW-1133">Transmembrane helix</keyword>
<dbReference type="InterPro" id="IPR001932">
    <property type="entry name" value="PPM-type_phosphatase-like_dom"/>
</dbReference>